<evidence type="ECO:0000256" key="1">
    <source>
        <dbReference type="SAM" id="MobiDB-lite"/>
    </source>
</evidence>
<name>A0AAV2JCA1_KNICA</name>
<evidence type="ECO:0000313" key="2">
    <source>
        <dbReference type="EMBL" id="CAL1575075.1"/>
    </source>
</evidence>
<feature type="region of interest" description="Disordered" evidence="1">
    <location>
        <begin position="16"/>
        <end position="37"/>
    </location>
</feature>
<reference evidence="2 3" key="1">
    <citation type="submission" date="2024-04" db="EMBL/GenBank/DDBJ databases">
        <authorList>
            <person name="Waldvogel A.-M."/>
            <person name="Schoenle A."/>
        </authorList>
    </citation>
    <scope>NUCLEOTIDE SEQUENCE [LARGE SCALE GENOMIC DNA]</scope>
</reference>
<dbReference type="Proteomes" id="UP001497482">
    <property type="component" value="Chromosome 12"/>
</dbReference>
<protein>
    <submittedName>
        <fullName evidence="2">Uncharacterized protein</fullName>
    </submittedName>
</protein>
<evidence type="ECO:0000313" key="3">
    <source>
        <dbReference type="Proteomes" id="UP001497482"/>
    </source>
</evidence>
<feature type="region of interest" description="Disordered" evidence="1">
    <location>
        <begin position="78"/>
        <end position="133"/>
    </location>
</feature>
<sequence>MCVAGRQINGYIERRAGNKAGDGDKATDSEMCERGGGAGGVPLSATCSTPPPFYHHQHQDWVTSGQMWAASSRLVSSAKARSPVLKTPSYEPPGLRPEDSSLQLTLRHQEVSEGVRQEAAEGNRSLPGWQSGRPGPQVGRELALALAVPPTAGRALRDTSATCLLCEAALERSGGLGGPTHSQHVSPVCLETCSQ</sequence>
<proteinExistence type="predicted"/>
<keyword evidence="3" id="KW-1185">Reference proteome</keyword>
<feature type="compositionally biased region" description="Basic and acidic residues" evidence="1">
    <location>
        <begin position="16"/>
        <end position="33"/>
    </location>
</feature>
<organism evidence="2 3">
    <name type="scientific">Knipowitschia caucasica</name>
    <name type="common">Caucasian dwarf goby</name>
    <name type="synonym">Pomatoschistus caucasicus</name>
    <dbReference type="NCBI Taxonomy" id="637954"/>
    <lineage>
        <taxon>Eukaryota</taxon>
        <taxon>Metazoa</taxon>
        <taxon>Chordata</taxon>
        <taxon>Craniata</taxon>
        <taxon>Vertebrata</taxon>
        <taxon>Euteleostomi</taxon>
        <taxon>Actinopterygii</taxon>
        <taxon>Neopterygii</taxon>
        <taxon>Teleostei</taxon>
        <taxon>Neoteleostei</taxon>
        <taxon>Acanthomorphata</taxon>
        <taxon>Gobiaria</taxon>
        <taxon>Gobiiformes</taxon>
        <taxon>Gobioidei</taxon>
        <taxon>Gobiidae</taxon>
        <taxon>Gobiinae</taxon>
        <taxon>Knipowitschia</taxon>
    </lineage>
</organism>
<dbReference type="EMBL" id="OZ035834">
    <property type="protein sequence ID" value="CAL1575075.1"/>
    <property type="molecule type" value="Genomic_DNA"/>
</dbReference>
<feature type="compositionally biased region" description="Basic and acidic residues" evidence="1">
    <location>
        <begin position="107"/>
        <end position="121"/>
    </location>
</feature>
<gene>
    <name evidence="2" type="ORF">KC01_LOCUS6716</name>
</gene>
<dbReference type="AlphaFoldDB" id="A0AAV2JCA1"/>
<accession>A0AAV2JCA1</accession>